<keyword evidence="2" id="KW-1185">Reference proteome</keyword>
<evidence type="ECO:0000313" key="1">
    <source>
        <dbReference type="EMBL" id="AOZ95268.1"/>
    </source>
</evidence>
<sequence length="246" mass="28480">MRRGIDTTDMMVYGHEAWIITDKSVYEPGEEVCGIMRWGHHMRPDGFFRLDEIRAFATDEKGNRIAITPVKGPGDEQGDYYELRFTPVSEGIYTLMCIYDNNYVRDEKDVYYEGDRRTYPDILDAKNYPQIYVTNITVGDKKGTPEFIHESRVSFVPDPWEADSDVLHLKLIHDKFPLKGSTVVVVFYDGKEYFERILNTDEEGRIFFSVEKKGVYMAVTRTPLAEGIPGIYDSKEIASTFTYVKR</sequence>
<dbReference type="AlphaFoldDB" id="A0A1D9NY10"/>
<dbReference type="Pfam" id="PF10670">
    <property type="entry name" value="DUF4198"/>
    <property type="match status" value="1"/>
</dbReference>
<organism evidence="1 2">
    <name type="scientific">Butyrivibrio hungatei</name>
    <dbReference type="NCBI Taxonomy" id="185008"/>
    <lineage>
        <taxon>Bacteria</taxon>
        <taxon>Bacillati</taxon>
        <taxon>Bacillota</taxon>
        <taxon>Clostridia</taxon>
        <taxon>Lachnospirales</taxon>
        <taxon>Lachnospiraceae</taxon>
        <taxon>Butyrivibrio</taxon>
    </lineage>
</organism>
<name>A0A1D9NY10_9FIRM</name>
<accession>A0A1D9NY10</accession>
<reference evidence="2" key="1">
    <citation type="submission" date="2016-10" db="EMBL/GenBank/DDBJ databases">
        <title>The complete genome sequence of the rumen bacterium Butyrivibrio hungatei MB2003.</title>
        <authorList>
            <person name="Palevich N."/>
            <person name="Kelly W.J."/>
            <person name="Leahy S.C."/>
            <person name="Altermann E."/>
            <person name="Rakonjac J."/>
            <person name="Attwood G.T."/>
        </authorList>
    </citation>
    <scope>NUCLEOTIDE SEQUENCE [LARGE SCALE GENOMIC DNA]</scope>
    <source>
        <strain evidence="2">MB2003</strain>
    </source>
</reference>
<evidence type="ECO:0000313" key="2">
    <source>
        <dbReference type="Proteomes" id="UP000179284"/>
    </source>
</evidence>
<dbReference type="RefSeq" id="WP_161487277.1">
    <property type="nucleotide sequence ID" value="NZ_CP017831.1"/>
</dbReference>
<dbReference type="EMBL" id="CP017831">
    <property type="protein sequence ID" value="AOZ95268.1"/>
    <property type="molecule type" value="Genomic_DNA"/>
</dbReference>
<dbReference type="KEGG" id="bhu:bhn_I0233"/>
<dbReference type="Proteomes" id="UP000179284">
    <property type="component" value="Chromosome I"/>
</dbReference>
<dbReference type="InterPro" id="IPR019613">
    <property type="entry name" value="DUF4198"/>
</dbReference>
<gene>
    <name evidence="1" type="ORF">bhn_I0233</name>
</gene>
<proteinExistence type="predicted"/>
<protein>
    <submittedName>
        <fullName evidence="1">Uncharacterized protein</fullName>
    </submittedName>
</protein>